<gene>
    <name evidence="4" type="ORF">IBL26_01890</name>
</gene>
<evidence type="ECO:0000256" key="1">
    <source>
        <dbReference type="ARBA" id="ARBA00022729"/>
    </source>
</evidence>
<dbReference type="Pfam" id="PF19077">
    <property type="entry name" value="Big_13"/>
    <property type="match status" value="1"/>
</dbReference>
<reference evidence="4 5" key="1">
    <citation type="journal article" date="2013" name="Int. J. Syst. Evol. Microbiol.">
        <title>Roseomonas aerophila sp. nov., isolated from air.</title>
        <authorList>
            <person name="Kim S.J."/>
            <person name="Weon H.Y."/>
            <person name="Ahn J.H."/>
            <person name="Hong S.B."/>
            <person name="Seok S.J."/>
            <person name="Whang K.S."/>
            <person name="Kwon S.W."/>
        </authorList>
    </citation>
    <scope>NUCLEOTIDE SEQUENCE [LARGE SCALE GENOMIC DNA]</scope>
    <source>
        <strain evidence="4 5">NBRC 108923</strain>
    </source>
</reference>
<dbReference type="InterPro" id="IPR006584">
    <property type="entry name" value="Cellulose-bd_IV"/>
</dbReference>
<dbReference type="InterPro" id="IPR044016">
    <property type="entry name" value="Big_13"/>
</dbReference>
<dbReference type="EMBL" id="JACTVA010000002">
    <property type="protein sequence ID" value="MBC9205572.1"/>
    <property type="molecule type" value="Genomic_DNA"/>
</dbReference>
<dbReference type="Proteomes" id="UP000626026">
    <property type="component" value="Unassembled WGS sequence"/>
</dbReference>
<evidence type="ECO:0000313" key="4">
    <source>
        <dbReference type="EMBL" id="MBC9205572.1"/>
    </source>
</evidence>
<feature type="domain" description="CBM6" evidence="3">
    <location>
        <begin position="1057"/>
        <end position="1186"/>
    </location>
</feature>
<keyword evidence="5" id="KW-1185">Reference proteome</keyword>
<dbReference type="Pfam" id="PF03422">
    <property type="entry name" value="CBM_6"/>
    <property type="match status" value="4"/>
</dbReference>
<feature type="domain" description="CBM6" evidence="3">
    <location>
        <begin position="1220"/>
        <end position="1349"/>
    </location>
</feature>
<dbReference type="PROSITE" id="PS51175">
    <property type="entry name" value="CBM6"/>
    <property type="match status" value="8"/>
</dbReference>
<dbReference type="InterPro" id="IPR008979">
    <property type="entry name" value="Galactose-bd-like_sf"/>
</dbReference>
<dbReference type="Pfam" id="PF16990">
    <property type="entry name" value="CBM_35"/>
    <property type="match status" value="3"/>
</dbReference>
<evidence type="ECO:0000313" key="5">
    <source>
        <dbReference type="Proteomes" id="UP000626026"/>
    </source>
</evidence>
<proteinExistence type="predicted"/>
<dbReference type="SMART" id="SM00736">
    <property type="entry name" value="CADG"/>
    <property type="match status" value="2"/>
</dbReference>
<dbReference type="Gene3D" id="2.60.40.10">
    <property type="entry name" value="Immunoglobulins"/>
    <property type="match status" value="6"/>
</dbReference>
<dbReference type="Gene3D" id="2.60.120.430">
    <property type="entry name" value="Galactose-binding lectin"/>
    <property type="match status" value="1"/>
</dbReference>
<dbReference type="InterPro" id="IPR013783">
    <property type="entry name" value="Ig-like_fold"/>
</dbReference>
<keyword evidence="1" id="KW-0732">Signal</keyword>
<evidence type="ECO:0000259" key="3">
    <source>
        <dbReference type="PROSITE" id="PS51175"/>
    </source>
</evidence>
<evidence type="ECO:0000256" key="2">
    <source>
        <dbReference type="SAM" id="MobiDB-lite"/>
    </source>
</evidence>
<organism evidence="4 5">
    <name type="scientific">Teichococcus aerophilus</name>
    <dbReference type="NCBI Taxonomy" id="1224513"/>
    <lineage>
        <taxon>Bacteria</taxon>
        <taxon>Pseudomonadati</taxon>
        <taxon>Pseudomonadota</taxon>
        <taxon>Alphaproteobacteria</taxon>
        <taxon>Acetobacterales</taxon>
        <taxon>Roseomonadaceae</taxon>
        <taxon>Roseomonas</taxon>
    </lineage>
</organism>
<feature type="domain" description="CBM6" evidence="3">
    <location>
        <begin position="2464"/>
        <end position="2589"/>
    </location>
</feature>
<feature type="domain" description="CBM6" evidence="3">
    <location>
        <begin position="2283"/>
        <end position="2452"/>
    </location>
</feature>
<feature type="region of interest" description="Disordered" evidence="2">
    <location>
        <begin position="2031"/>
        <end position="2063"/>
    </location>
</feature>
<dbReference type="RefSeq" id="WP_187782743.1">
    <property type="nucleotide sequence ID" value="NZ_JACTVA010000002.1"/>
</dbReference>
<dbReference type="InterPro" id="IPR006644">
    <property type="entry name" value="Cadg"/>
</dbReference>
<protein>
    <submittedName>
        <fullName evidence="4">Carbohydrate-binding protein</fullName>
    </submittedName>
</protein>
<dbReference type="Pfam" id="PF05345">
    <property type="entry name" value="He_PIG"/>
    <property type="match status" value="2"/>
</dbReference>
<sequence length="3835" mass="396764">MADILPIVVQAEAGTITLVAAADASSTMVRDPQNPESNATLPNGLRPGFSGTGYLDFGNDAGDTVSYTVSVAAAGTYDLNIRYASQPAGNATRSLVVGVNGASTGSTTFPNTGPGTGPVEQQGFNVWGFLTLPVTLAAGNNTLTFAIPPGQTTGPNIDRLEITTLGSGPIPPDTSADQDGNLLLDGPDAPLSAAAAAAINFNIAGVDADIVKIEISFDGGVTRQDITTRVEADGDFVFDGSALPPGNATATVYVTDAAGHVASSAAAITIAQPSVPAVPIRIEAEDFTQRGAFLREAIAGTSDGQVIRLNTNVSGAASTSLAAAGVANGTFDVSIAFIDENDGVIAASLWIDGVKVGDWSFNNATPGNGKEIANLRFATFSDVVVGPNSVVELRATSNAKELARIDYIEFTPAAPGPVNQAPIVADAIEDQAAKAGDAFSLTLPAGTFTDADGDALTLAVSGLPQGVTFNPATGTFTGTPAQPGTYQVVVTATDTANASVSDTFAIVVAPADVAPGQTIRIEAEDFTQRGAFLREAIAGTSDGQVIRLNTNVSGAASTSLAAAGVANGTFDVSIAFIDENDGVIAASLWIDGVKVGDWSFNNATPGNGKEIANLRFATFSDVVVGPNSVVELRATSNAKELARIDYIEFKAATPGPVNQAPIVADAIEDQAAKAGDAFSLTLPAGTFTDADGDALTLAVSGLPQGVTFNPATGTFTGTPAQPGTYQVVVTATDTANASVSDTFAIVVAPADPVPFTPIVLQAEAGAITLVAAADASSTMVRDPQNPENNASLPNGLRPGFSGTGYLDFGNDAGDTVTYTVFVAQAGTYDLNIRYASQPPSGTATRSLVVGVNGASSGSTTFPNTGPSTGPAEQQGFNVWGFVTLPVTLTAGNNTLTFAIPPGQNTGPNLDRIEITAANSGPIPTDTSADQDGNLFLDGPDAPLSGAAAASINFNIAGVDADVVKIEISFDGGVTRQDITTRPDADGDFVFDGSALTPGNKTATVYVTDAAGNVASSAASFTIAQPTGPVAPFTIQAENTTLVTVQDTGVPTDASFTRVVDAAHPDATGNYRAGATGGGYMDFGANAGDAITFNVTAPVAGTYLVSIRYANGGAANRPLELSLNGGTATSVDFVPGPVVGTGANANGWESWVTKTVEVTLNAGANTLSLAIPAGATSGPNVDQLTFTHQDDNTPTPFQVVIEGETFTPIDTTGTGAQITQPRTPANTEPNLPLIRDMNGDGLWDGFTGQGYMDMGGQIGDAASFVVNAPEAGLYTFTFRYSNGGSDQANRPMTLTIGGQTTTVNFPGTTVNGWDNWATATVEVQLGAGANTIAIANTVANGPNIDNVTITRDDTVPVDPRDQMVFEPVIKVNFQPAPGQASNGLPAGYVTPAGFVADMGAAFGDRGNGFSYGWVTEASVADGTANGTIAAAQPANAHWYKGTVGGASDLQKTYAHFEYPGAGAAGARAWEMALANGTYQVKMSIGDTAGAFDSSYLVRLEGQQAGSAWTPANPVDGSQAGGGFRSTLVTRIVQVTDGRLTIDSIGGTNTEIQYLEIERVPDLTPGDGRTADLDYSFFAAPVAAYLNDQVTIEIGSDGSLPTGINPLSSLVVGVNVQAPDHRGPNISHVDNIKLVETLTGIEVAIDVQISGGADSLTIRPLQPLKEFTSYTLKVEDVLDLGSITDGTAPLHQMQDLTTTFTTGVAPPVEPAREVAFTTDVLLNGFADGAGGYTTIEFGPDGKLYVATITGEIHRWAVNADGTINKASQETLSLSYLALPGGERRGIVGFVFDPEDANTIWISDNYAIPRENKAFDTPEFSGRISKITLGTNGSFQGVTAETYIDGLPRSGGDHLTNSLEFRANPDAGDAGEPNYLLYVSQGSNSAAGAPDGAWGNRPERLLNAAVLEIDPSRDAPTGGYNVRTEPVGAPTTVNPAGNFNNDGTYPGFYNPFAADAVLKIFATGVRNAYDLVWHSNGHLYAPTNGTASGGRTPDDPTQAGSQVITNSPKQLDYFFTVEEGQYYGHPNVLRDQYVLNGGNPTAGVDPNEVTDRKDGNPNSDGYDPGVLPDADYDNNLIYSLGYNQSPNGAIEYKGTAFGTNLKGAILFAQFSSGDNVRALLVDAQGKVIGDDVLRRPDGSIIDDYIDPLDIIENPVTGQLYLMTLNRGTGASQLILLTPAPGGVTQDTTADQGGDLKITLVTAADPENVIFAVTGLDDDITALRVSLNGGAPQTITLDAQKRFTLDASSLSGNVTVLLEVTDDAQNRATTTATFTPGQNPVGLVSLVTIQAEDNTPADGTSVTVSTGASAEIRIRTEANPETGTTGLVNGLRPGAFGLDGNTNNNDGVGGGYADFGAVANDTVTFSFQVPTGQAGLGAIKIRYGNGGTADRPLDVLVNGASIGIFGFSPPAGVTGDAAWSTWQVIEIPANLVSGLNTVTLRATTATGPNIDQIEVMAPQASQPNPTYTYYEAEAATLVGAVIATDDRNQEGSGYVDFDGTGNQSITWTVNAAQAGAFEIAFRYALAATKTDRPLALTVNGVSLGTVNFQGFSNAAEDQWQFQTTLVNLLAGANTITITAPNAVGPNIDQLRITNTAASGPFVPDYVEVSGDTRMELEQTADQSTRVLNSQAVEFYFTVNQDGAYVIDLAANAGAPNGQGLTLYLNGVIVESLAFPGAGTIGESSTYLQLEAGEQYQLRVVSNAPGASSLDYLDLRPMPSNANADIAIQSMDPGFFDNRLHFSYLEDPDAVNPAAVARDFKESGTVRISNTGTEPLSFLAADLDGPFVLANPSVFQGLVLAPGQSIDVVVQFNRAAYTPPTTNVDATSTVFQGSLRLITNDADTPISTIDLAGFWQARDEGGQEPNINEVWKIFGFGNVIEGLSTRGGGESSILDDFDLYRPLDSTEVMSPYWRIADGYSAVKVTHIAAFHGDGGATFGIHNPGNKGQQVQLWNHGGNQNQSILPLLGNGNFATANITNSTIPDAWVGNEIFGMSIAGLSTDPRLNPNGGGTPPAGTEGIQRGYTHRVFQAVDQAGNAIPNVFLAVMDYTGINYDYNDNMILIEGITPVGFGQLLTVQGLDDAAADQRLVFTNIDNPVNASQAFRNEATFTLKNDGFVALNIASITVGDPAFQIVGTPPASIAAGASATITVRFVGIHAGTTAGADLYKSTLTIRSDDFAQGTKVIALAGLAQEFSENNSEPSVAQIVEAFGYSTDVAQGELAGGGVVETIGDEVLLPYLQRLDTGKAIEVIQIAAFLNQGNVARLGFHGLTSSQVTPLFANDDQQGQTVLPDQLVAGAGAGANVARATINQNGPFGLYISVDGRPTYASWSDPEINKIDPNFGQLVGDNQGHLIRFFKALDANGAVIEGTYIGIQDYPGAGNYDYNDHMFVIKNVKAYDPSGVQDANNDGVIDALQTDTDNDGTVNFFDTTPSPGQQAPYGGIAPSFTAGTLTVDASNYDTGGQGVAYNDNPGKDGGTTFRPNDAVETVGTQNDIGHVLPGEWIEYTINVAQSGTYKLSLMAKTPLSNATVAVSLAGGATLATVALQDGGTSFSNAPFQATAPVELSLAAGLQTIRLAFSGTPQAGSAYLLDLRSFTFDYVPTGPVQTPFGGTPIAVGTAGVVVNAALFDLGGQGVAYNDTTPNVDEGGTAGRNEGVDIVGNNSAIGWIANGEWVEYTINVAQSGTYNLSFLTALGEQTTGRAITATFEKAGAVYEAATPVPVGFSGGWTTFQQTGATQVDLEAGVQTVRLAFSGGSMDLKSFSLSAPQPALMAASVAEDDAMFLFSAAGLQQEPQDITPPDATEPAAAYQMAEVADVPMDILVLDEAALRDPDANPLS</sequence>
<dbReference type="SMART" id="SM00606">
    <property type="entry name" value="CBD_IV"/>
    <property type="match status" value="2"/>
</dbReference>
<feature type="domain" description="CBM6" evidence="3">
    <location>
        <begin position="3448"/>
        <end position="3595"/>
    </location>
</feature>
<feature type="compositionally biased region" description="Polar residues" evidence="2">
    <location>
        <begin position="1207"/>
        <end position="1228"/>
    </location>
</feature>
<dbReference type="SUPFAM" id="SSF49313">
    <property type="entry name" value="Cadherin-like"/>
    <property type="match status" value="2"/>
</dbReference>
<dbReference type="InterPro" id="IPR015919">
    <property type="entry name" value="Cadherin-like_sf"/>
</dbReference>
<feature type="domain" description="CBM6" evidence="3">
    <location>
        <begin position="780"/>
        <end position="915"/>
    </location>
</feature>
<dbReference type="InterPro" id="IPR011042">
    <property type="entry name" value="6-blade_b-propeller_TolB-like"/>
</dbReference>
<dbReference type="CDD" id="cd04080">
    <property type="entry name" value="CBM6_cellulase-like"/>
    <property type="match status" value="2"/>
</dbReference>
<feature type="region of interest" description="Disordered" evidence="2">
    <location>
        <begin position="1207"/>
        <end position="1230"/>
    </location>
</feature>
<dbReference type="SUPFAM" id="SSF49785">
    <property type="entry name" value="Galactose-binding domain-like"/>
    <property type="match status" value="9"/>
</dbReference>
<accession>A0ABR7RHC6</accession>
<dbReference type="InterPro" id="IPR005084">
    <property type="entry name" value="CBM6"/>
</dbReference>
<feature type="domain" description="CBM6" evidence="3">
    <location>
        <begin position="29"/>
        <end position="163"/>
    </location>
</feature>
<comment type="caution">
    <text evidence="4">The sequence shown here is derived from an EMBL/GenBank/DDBJ whole genome shotgun (WGS) entry which is preliminary data.</text>
</comment>
<feature type="domain" description="CBM6" evidence="3">
    <location>
        <begin position="3632"/>
        <end position="3762"/>
    </location>
</feature>
<name>A0ABR7RHC6_9PROT</name>
<dbReference type="Gene3D" id="2.60.120.260">
    <property type="entry name" value="Galactose-binding domain-like"/>
    <property type="match status" value="10"/>
</dbReference>
<dbReference type="Gene3D" id="2.120.10.30">
    <property type="entry name" value="TolB, C-terminal domain"/>
    <property type="match status" value="1"/>
</dbReference>